<protein>
    <submittedName>
        <fullName evidence="2">Uncharacterized protein</fullName>
    </submittedName>
</protein>
<dbReference type="AlphaFoldDB" id="S7N4M3"/>
<feature type="region of interest" description="Disordered" evidence="1">
    <location>
        <begin position="53"/>
        <end position="73"/>
    </location>
</feature>
<dbReference type="EMBL" id="KE163428">
    <property type="protein sequence ID" value="EPQ12004.1"/>
    <property type="molecule type" value="Genomic_DNA"/>
</dbReference>
<dbReference type="Proteomes" id="UP000052978">
    <property type="component" value="Unassembled WGS sequence"/>
</dbReference>
<proteinExistence type="predicted"/>
<evidence type="ECO:0000256" key="1">
    <source>
        <dbReference type="SAM" id="MobiDB-lite"/>
    </source>
</evidence>
<evidence type="ECO:0000313" key="3">
    <source>
        <dbReference type="Proteomes" id="UP000052978"/>
    </source>
</evidence>
<organism evidence="2 3">
    <name type="scientific">Myotis brandtii</name>
    <name type="common">Brandt's bat</name>
    <dbReference type="NCBI Taxonomy" id="109478"/>
    <lineage>
        <taxon>Eukaryota</taxon>
        <taxon>Metazoa</taxon>
        <taxon>Chordata</taxon>
        <taxon>Craniata</taxon>
        <taxon>Vertebrata</taxon>
        <taxon>Euteleostomi</taxon>
        <taxon>Mammalia</taxon>
        <taxon>Eutheria</taxon>
        <taxon>Laurasiatheria</taxon>
        <taxon>Chiroptera</taxon>
        <taxon>Yangochiroptera</taxon>
        <taxon>Vespertilionidae</taxon>
        <taxon>Myotis</taxon>
    </lineage>
</organism>
<evidence type="ECO:0000313" key="2">
    <source>
        <dbReference type="EMBL" id="EPQ12004.1"/>
    </source>
</evidence>
<accession>S7N4M3</accession>
<reference evidence="2 3" key="1">
    <citation type="journal article" date="2013" name="Nat. Commun.">
        <title>Genome analysis reveals insights into physiology and longevity of the Brandt's bat Myotis brandtii.</title>
        <authorList>
            <person name="Seim I."/>
            <person name="Fang X."/>
            <person name="Xiong Z."/>
            <person name="Lobanov A.V."/>
            <person name="Huang Z."/>
            <person name="Ma S."/>
            <person name="Feng Y."/>
            <person name="Turanov A.A."/>
            <person name="Zhu Y."/>
            <person name="Lenz T.L."/>
            <person name="Gerashchenko M.V."/>
            <person name="Fan D."/>
            <person name="Hee Yim S."/>
            <person name="Yao X."/>
            <person name="Jordan D."/>
            <person name="Xiong Y."/>
            <person name="Ma Y."/>
            <person name="Lyapunov A.N."/>
            <person name="Chen G."/>
            <person name="Kulakova O.I."/>
            <person name="Sun Y."/>
            <person name="Lee S.G."/>
            <person name="Bronson R.T."/>
            <person name="Moskalev A.A."/>
            <person name="Sunyaev S.R."/>
            <person name="Zhang G."/>
            <person name="Krogh A."/>
            <person name="Wang J."/>
            <person name="Gladyshev V.N."/>
        </authorList>
    </citation>
    <scope>NUCLEOTIDE SEQUENCE [LARGE SCALE GENOMIC DNA]</scope>
</reference>
<gene>
    <name evidence="2" type="ORF">D623_10032687</name>
</gene>
<feature type="region of interest" description="Disordered" evidence="1">
    <location>
        <begin position="117"/>
        <end position="146"/>
    </location>
</feature>
<sequence length="171" mass="18984">MNGKGTLRLEITDKARFAGGPNGKNPAKSCRCLKKVNADDKVHLSHKVRAQEATLTTGAPVSRASGDQHHRPHISSIPSSLLLGPIKINAWQSPRAPAVPLREMWWNPLQLFTPKLQPQRFHSPPQGPRWRKKEGKAPPRGLLGETPLRPALSLGIFRNRPKKTQIGEILF</sequence>
<keyword evidence="3" id="KW-1185">Reference proteome</keyword>
<name>S7N4M3_MYOBR</name>